<evidence type="ECO:0000256" key="1">
    <source>
        <dbReference type="SAM" id="MobiDB-lite"/>
    </source>
</evidence>
<reference evidence="4" key="1">
    <citation type="journal article" date="2016" name="Proc. Natl. Acad. Sci. U.S.A.">
        <title>Chromosome-level assembly of Arabidopsis thaliana Ler reveals the extent of translocation and inversion polymorphisms.</title>
        <authorList>
            <person name="Zapata L."/>
            <person name="Ding J."/>
            <person name="Willing E.M."/>
            <person name="Hartwig B."/>
            <person name="Bezdan D."/>
            <person name="Jiao W.B."/>
            <person name="Patel V."/>
            <person name="Velikkakam James G."/>
            <person name="Koornneef M."/>
            <person name="Ossowski S."/>
            <person name="Schneeberger K."/>
        </authorList>
    </citation>
    <scope>NUCLEOTIDE SEQUENCE [LARGE SCALE GENOMIC DNA]</scope>
    <source>
        <strain evidence="4">cv. Landsberg erecta</strain>
    </source>
</reference>
<feature type="transmembrane region" description="Helical" evidence="2">
    <location>
        <begin position="45"/>
        <end position="66"/>
    </location>
</feature>
<accession>A0A178V4Y4</accession>
<dbReference type="InterPro" id="IPR016024">
    <property type="entry name" value="ARM-type_fold"/>
</dbReference>
<proteinExistence type="predicted"/>
<keyword evidence="2" id="KW-1133">Transmembrane helix</keyword>
<dbReference type="SUPFAM" id="SSF48371">
    <property type="entry name" value="ARM repeat"/>
    <property type="match status" value="1"/>
</dbReference>
<keyword evidence="2" id="KW-0812">Transmembrane</keyword>
<sequence>MDLELGEGVMEKLVSPSGEDMNSRAQQNWKNVTAEVTSNYSRITFYLFATTVVISILVGSIFVLWFDTRNVGTLHKLLYVFLSAATIPYIGLLFICLCNDVPVPSYRLGAEGRFGIYLATMVVIYCISYSIEDFDVMMEVSFLRRILGCPFLVASVSSWLSCVSSKPTAWLLIILKKNNENAIAIAFPIPIPIPIPIPNPFFQQITLLRMAVKALKDLKNLPVSERNIDCKKNPCAGKMNGKAEDRPPQNSVPLDHNHPTGDEIEKPEAERVIVELEYIKSKDLNNVAEVDAVLKSLDRSSSFHFPQGRNAAFASHAVRLNREKVILFVVKSLKNPRSALTQLLLKSSQDKRFVCEVAERALVAMTTHVSPALLLPKLRPCLKNKSPRIRAKASACFSRCVPRLCMFPPTSPFFGYGYHQGIEGMREYGIETNSQNLRRLHGQSSWNLRQCIRKLLLSNPRRRIQRQPLGQSSANQTSHLLVHRLCFVSPMSLSYLRRRSGSRRRIRLNPPLILNFPCSLVVSATVTVSRRRVPPLILNFPCSLGVSATVTVSRRRVPFSDLKLAEGVMDLELGEGVMEKLVSPSGEDMNSRAQQNWKNVTAEVTSNYSRITFYLFATTVVISILVGSIFVLWFDTRNVGTLHKLLYVFLSAATIPYIGLLFICLCNDVPVPSYRLGAEGRFGIYLATMVVIYCISYSIEDFDVMMEVSFLRRILGCPFLVASVSSWLSCVSSKPTAWLLIILKKNNENAIAIAFPIPIPIPIPIPNPFFQQITLLRMAVKALKDLKNLPVSERNIDCKKNPCAGKMNGKAEDRPPQNSVPLDHNHPTGDEIEKPEAERVIVELEYIKSKDLNNVAEVDAVLKSLDRSSSFHFPQGRNAAFASHAVRLNREKVILFVVKSLKNPRSALTQLLLKSSQDKRFVCEVAERALVAMTTHVSPALLLPKLRPCLKNKSPRIRAKASACFSRCVPRLEAARTVFLELETVYKKTTPVEPEEENPEAATWPIFCQSNLSPLSAQAVLRVTNVTGEAREGLVTGS</sequence>
<evidence type="ECO:0008006" key="5">
    <source>
        <dbReference type="Google" id="ProtNLM"/>
    </source>
</evidence>
<dbReference type="PANTHER" id="PTHR21567:SF62">
    <property type="entry name" value="ARM REPEAT SUPERFAMILY PROTEIN"/>
    <property type="match status" value="1"/>
</dbReference>
<feature type="transmembrane region" description="Helical" evidence="2">
    <location>
        <begin position="682"/>
        <end position="699"/>
    </location>
</feature>
<keyword evidence="2" id="KW-0472">Membrane</keyword>
<dbReference type="Gene3D" id="1.25.10.10">
    <property type="entry name" value="Leucine-rich Repeat Variant"/>
    <property type="match status" value="2"/>
</dbReference>
<evidence type="ECO:0000313" key="4">
    <source>
        <dbReference type="Proteomes" id="UP000078284"/>
    </source>
</evidence>
<evidence type="ECO:0000313" key="3">
    <source>
        <dbReference type="EMBL" id="OAP01279.1"/>
    </source>
</evidence>
<name>A0A178V4Y4_ARATH</name>
<dbReference type="ExpressionAtlas" id="A0A178V4Y4">
    <property type="expression patterns" value="baseline and differential"/>
</dbReference>
<gene>
    <name evidence="3" type="ordered locus">AXX17_At3g19700</name>
</gene>
<feature type="transmembrane region" description="Helical" evidence="2">
    <location>
        <begin position="646"/>
        <end position="670"/>
    </location>
</feature>
<dbReference type="Proteomes" id="UP000078284">
    <property type="component" value="Chromosome 3"/>
</dbReference>
<feature type="transmembrane region" description="Helical" evidence="2">
    <location>
        <begin position="78"/>
        <end position="102"/>
    </location>
</feature>
<dbReference type="InterPro" id="IPR011989">
    <property type="entry name" value="ARM-like"/>
</dbReference>
<protein>
    <recommendedName>
        <fullName evidence="5">CLASP N-terminal domain-containing protein</fullName>
    </recommendedName>
</protein>
<comment type="caution">
    <text evidence="3">The sequence shown here is derived from an EMBL/GenBank/DDBJ whole genome shotgun (WGS) entry which is preliminary data.</text>
</comment>
<feature type="region of interest" description="Disordered" evidence="1">
    <location>
        <begin position="234"/>
        <end position="263"/>
    </location>
</feature>
<organism evidence="3 4">
    <name type="scientific">Arabidopsis thaliana</name>
    <name type="common">Mouse-ear cress</name>
    <dbReference type="NCBI Taxonomy" id="3702"/>
    <lineage>
        <taxon>Eukaryota</taxon>
        <taxon>Viridiplantae</taxon>
        <taxon>Streptophyta</taxon>
        <taxon>Embryophyta</taxon>
        <taxon>Tracheophyta</taxon>
        <taxon>Spermatophyta</taxon>
        <taxon>Magnoliopsida</taxon>
        <taxon>eudicotyledons</taxon>
        <taxon>Gunneridae</taxon>
        <taxon>Pentapetalae</taxon>
        <taxon>rosids</taxon>
        <taxon>malvids</taxon>
        <taxon>Brassicales</taxon>
        <taxon>Brassicaceae</taxon>
        <taxon>Camelineae</taxon>
        <taxon>Arabidopsis</taxon>
    </lineage>
</organism>
<evidence type="ECO:0000256" key="2">
    <source>
        <dbReference type="SAM" id="Phobius"/>
    </source>
</evidence>
<feature type="transmembrane region" description="Helical" evidence="2">
    <location>
        <begin position="114"/>
        <end position="131"/>
    </location>
</feature>
<feature type="region of interest" description="Disordered" evidence="1">
    <location>
        <begin position="802"/>
        <end position="831"/>
    </location>
</feature>
<dbReference type="EMBL" id="LUHQ01000003">
    <property type="protein sequence ID" value="OAP01279.1"/>
    <property type="molecule type" value="Genomic_DNA"/>
</dbReference>
<dbReference type="AlphaFoldDB" id="A0A178V4Y4"/>
<feature type="transmembrane region" description="Helical" evidence="2">
    <location>
        <begin position="613"/>
        <end position="634"/>
    </location>
</feature>
<dbReference type="PANTHER" id="PTHR21567">
    <property type="entry name" value="CLASP"/>
    <property type="match status" value="1"/>
</dbReference>
<feature type="transmembrane region" description="Helical" evidence="2">
    <location>
        <begin position="719"/>
        <end position="743"/>
    </location>
</feature>